<dbReference type="RefSeq" id="WP_211740845.1">
    <property type="nucleotide sequence ID" value="NZ_JAGXBY010000001.1"/>
</dbReference>
<protein>
    <submittedName>
        <fullName evidence="1">Uncharacterized protein</fullName>
    </submittedName>
</protein>
<keyword evidence="2" id="KW-1185">Reference proteome</keyword>
<dbReference type="EMBL" id="JAGXBY010000001">
    <property type="protein sequence ID" value="MBS3678745.1"/>
    <property type="molecule type" value="Genomic_DNA"/>
</dbReference>
<proteinExistence type="predicted"/>
<organism evidence="1 2">
    <name type="scientific">Ornithinibacillus massiliensis</name>
    <dbReference type="NCBI Taxonomy" id="1944633"/>
    <lineage>
        <taxon>Bacteria</taxon>
        <taxon>Bacillati</taxon>
        <taxon>Bacillota</taxon>
        <taxon>Bacilli</taxon>
        <taxon>Bacillales</taxon>
        <taxon>Bacillaceae</taxon>
        <taxon>Ornithinibacillus</taxon>
    </lineage>
</organism>
<reference evidence="1 2" key="1">
    <citation type="submission" date="2021-05" db="EMBL/GenBank/DDBJ databases">
        <title>Ornithinibacillus massiliensis sp. nov.</title>
        <authorList>
            <person name="Iwaza R."/>
            <person name="Lagier J.-C."/>
            <person name="Raoult D."/>
        </authorList>
    </citation>
    <scope>NUCLEOTIDE SEQUENCE [LARGE SCALE GENOMIC DNA]</scope>
    <source>
        <strain evidence="1 2">Marseille-P3601</strain>
    </source>
</reference>
<name>A0ABS5M8V9_9BACI</name>
<dbReference type="Proteomes" id="UP000681870">
    <property type="component" value="Unassembled WGS sequence"/>
</dbReference>
<comment type="caution">
    <text evidence="1">The sequence shown here is derived from an EMBL/GenBank/DDBJ whole genome shotgun (WGS) entry which is preliminary data.</text>
</comment>
<accession>A0ABS5M8V9</accession>
<gene>
    <name evidence="1" type="ORF">KGF86_00800</name>
</gene>
<evidence type="ECO:0000313" key="1">
    <source>
        <dbReference type="EMBL" id="MBS3678745.1"/>
    </source>
</evidence>
<evidence type="ECO:0000313" key="2">
    <source>
        <dbReference type="Proteomes" id="UP000681870"/>
    </source>
</evidence>
<sequence>MEKTLLEYCKPRGSVFDETKRDNVLDLTDLIENNIDPRRFFDENFPTQGMKALMDTAFKRFHRKGSMVVVKLSQSMGGGKTHNMIALGSILTK</sequence>